<evidence type="ECO:0000256" key="5">
    <source>
        <dbReference type="ARBA" id="ARBA00023163"/>
    </source>
</evidence>
<dbReference type="InterPro" id="IPR013324">
    <property type="entry name" value="RNA_pol_sigma_r3/r4-like"/>
</dbReference>
<keyword evidence="2" id="KW-0805">Transcription regulation</keyword>
<dbReference type="SUPFAM" id="SSF88659">
    <property type="entry name" value="Sigma3 and sigma4 domains of RNA polymerase sigma factors"/>
    <property type="match status" value="1"/>
</dbReference>
<feature type="compositionally biased region" description="Basic residues" evidence="6">
    <location>
        <begin position="24"/>
        <end position="39"/>
    </location>
</feature>
<dbReference type="NCBIfam" id="TIGR02937">
    <property type="entry name" value="sigma70-ECF"/>
    <property type="match status" value="1"/>
</dbReference>
<evidence type="ECO:0000256" key="3">
    <source>
        <dbReference type="ARBA" id="ARBA00023082"/>
    </source>
</evidence>
<keyword evidence="4" id="KW-0238">DNA-binding</keyword>
<dbReference type="InterPro" id="IPR007627">
    <property type="entry name" value="RNA_pol_sigma70_r2"/>
</dbReference>
<dbReference type="InterPro" id="IPR013325">
    <property type="entry name" value="RNA_pol_sigma_r2"/>
</dbReference>
<proteinExistence type="inferred from homology"/>
<evidence type="ECO:0000256" key="4">
    <source>
        <dbReference type="ARBA" id="ARBA00023125"/>
    </source>
</evidence>
<dbReference type="SUPFAM" id="SSF88946">
    <property type="entry name" value="Sigma2 domain of RNA polymerase sigma factors"/>
    <property type="match status" value="1"/>
</dbReference>
<dbReference type="Gene3D" id="1.10.10.10">
    <property type="entry name" value="Winged helix-like DNA-binding domain superfamily/Winged helix DNA-binding domain"/>
    <property type="match status" value="1"/>
</dbReference>
<evidence type="ECO:0000256" key="6">
    <source>
        <dbReference type="SAM" id="MobiDB-lite"/>
    </source>
</evidence>
<evidence type="ECO:0000256" key="2">
    <source>
        <dbReference type="ARBA" id="ARBA00023015"/>
    </source>
</evidence>
<dbReference type="PANTHER" id="PTHR43133:SF8">
    <property type="entry name" value="RNA POLYMERASE SIGMA FACTOR HI_1459-RELATED"/>
    <property type="match status" value="1"/>
</dbReference>
<dbReference type="eggNOG" id="COG1595">
    <property type="taxonomic scope" value="Bacteria"/>
</dbReference>
<dbReference type="PANTHER" id="PTHR43133">
    <property type="entry name" value="RNA POLYMERASE ECF-TYPE SIGMA FACTO"/>
    <property type="match status" value="1"/>
</dbReference>
<keyword evidence="3" id="KW-0731">Sigma factor</keyword>
<dbReference type="EMBL" id="BX572606">
    <property type="protein sequence ID" value="CAE29539.1"/>
    <property type="molecule type" value="Genomic_DNA"/>
</dbReference>
<evidence type="ECO:0000313" key="8">
    <source>
        <dbReference type="EMBL" id="CAE29539.1"/>
    </source>
</evidence>
<feature type="region of interest" description="Disordered" evidence="6">
    <location>
        <begin position="1"/>
        <end position="53"/>
    </location>
</feature>
<dbReference type="Pfam" id="PF04542">
    <property type="entry name" value="Sigma70_r2"/>
    <property type="match status" value="1"/>
</dbReference>
<dbReference type="Gene3D" id="1.10.1740.10">
    <property type="match status" value="1"/>
</dbReference>
<dbReference type="AlphaFoldDB" id="Q6N2F2"/>
<feature type="domain" description="RNA polymerase sigma-70 region 2" evidence="7">
    <location>
        <begin position="78"/>
        <end position="144"/>
    </location>
</feature>
<name>Q6N2F2_RHOPA</name>
<dbReference type="InterPro" id="IPR039425">
    <property type="entry name" value="RNA_pol_sigma-70-like"/>
</dbReference>
<dbReference type="InterPro" id="IPR036388">
    <property type="entry name" value="WH-like_DNA-bd_sf"/>
</dbReference>
<sequence>MDRMATRRDRARRRGLHPLPMRRCMPRGGKKRASPRSKPTRLDTSPAMGARVTPSDNRLADAAPDVDRIRHQVADVVRRDRGRLLRFVHAKLSGASDLDAEDVVADTVLRLIERADLLTEVENVTAYLFRALANGVIDRIRRRRELTPLPEEVEDPALGPEQTLEQTQLRRRLRAALDRLPPAQRAVWIAVEIEGVPFRELAAQWNEPIGTLLSRKNRATKSLRQWLAEDAT</sequence>
<dbReference type="STRING" id="258594.RPA4098"/>
<dbReference type="HOGENOM" id="CLU_047691_12_0_5"/>
<dbReference type="GO" id="GO:0003677">
    <property type="term" value="F:DNA binding"/>
    <property type="evidence" value="ECO:0007669"/>
    <property type="project" value="UniProtKB-KW"/>
</dbReference>
<protein>
    <submittedName>
        <fullName evidence="8">RNA polymerase ECF-type sigma factor</fullName>
    </submittedName>
</protein>
<dbReference type="GO" id="GO:0016987">
    <property type="term" value="F:sigma factor activity"/>
    <property type="evidence" value="ECO:0007669"/>
    <property type="project" value="UniProtKB-KW"/>
</dbReference>
<dbReference type="InterPro" id="IPR014284">
    <property type="entry name" value="RNA_pol_sigma-70_dom"/>
</dbReference>
<organism evidence="8">
    <name type="scientific">Rhodopseudomonas palustris (strain ATCC BAA-98 / CGA009)</name>
    <dbReference type="NCBI Taxonomy" id="258594"/>
    <lineage>
        <taxon>Bacteria</taxon>
        <taxon>Pseudomonadati</taxon>
        <taxon>Pseudomonadota</taxon>
        <taxon>Alphaproteobacteria</taxon>
        <taxon>Hyphomicrobiales</taxon>
        <taxon>Nitrobacteraceae</taxon>
        <taxon>Rhodopseudomonas</taxon>
    </lineage>
</organism>
<reference evidence="8" key="1">
    <citation type="journal article" date="2004" name="Nat. Biotechnol.">
        <title>Complete genome sequence of the metabolically versatile photosynthetic bacterium Rhodopseudomonas palustris.</title>
        <authorList>
            <person name="Larimer F.W."/>
            <person name="Chain P."/>
            <person name="Hauser L."/>
            <person name="Lamerdin J."/>
            <person name="Malfatti S."/>
            <person name="Do L."/>
            <person name="Land M.L."/>
            <person name="Pelletier D.A."/>
            <person name="Beatty J.T."/>
            <person name="Lang A.S."/>
            <person name="Tabita F.R."/>
            <person name="Gibson J.L."/>
            <person name="Hanson T.E."/>
            <person name="Bobst C."/>
            <person name="Torres J.L."/>
            <person name="Peres C."/>
            <person name="Harrison F.H."/>
            <person name="Gibson J."/>
            <person name="Harwood C.S."/>
        </authorList>
    </citation>
    <scope>NUCLEOTIDE SEQUENCE [LARGE SCALE GENOMIC DNA]</scope>
    <source>
        <strain evidence="8">CGA009</strain>
    </source>
</reference>
<evidence type="ECO:0000256" key="1">
    <source>
        <dbReference type="ARBA" id="ARBA00010641"/>
    </source>
</evidence>
<dbReference type="GO" id="GO:0006352">
    <property type="term" value="P:DNA-templated transcription initiation"/>
    <property type="evidence" value="ECO:0007669"/>
    <property type="project" value="InterPro"/>
</dbReference>
<keyword evidence="5" id="KW-0804">Transcription</keyword>
<evidence type="ECO:0000259" key="7">
    <source>
        <dbReference type="Pfam" id="PF04542"/>
    </source>
</evidence>
<gene>
    <name evidence="8" type="ordered locus">RPA4098</name>
</gene>
<comment type="similarity">
    <text evidence="1">Belongs to the sigma-70 factor family. ECF subfamily.</text>
</comment>
<accession>Q6N2F2</accession>